<proteinExistence type="predicted"/>
<dbReference type="RefSeq" id="WP_345075148.1">
    <property type="nucleotide sequence ID" value="NZ_BAABDJ010000040.1"/>
</dbReference>
<sequence>MPYKTALWLDTATLERPVSIESAIEYANGLLCDQQEARAARYRTLRPTAQKALLLELGALQIIAYELELLSGFTDGMSDALYCEDWQKPETRAALVHYIDTSRPLFDLSPELTGFLDLLPTLAHEKGEALTAVETALPENQRKTAAARRDVAEWLASITPNNVTKAKTNRRAFLDLPATMQQLRELTEAGTPWNEITAVYGCY</sequence>
<protein>
    <submittedName>
        <fullName evidence="1">Uncharacterized protein</fullName>
    </submittedName>
</protein>
<keyword evidence="2" id="KW-1185">Reference proteome</keyword>
<organism evidence="1 2">
    <name type="scientific">Hymenobacter fastidiosus</name>
    <dbReference type="NCBI Taxonomy" id="486264"/>
    <lineage>
        <taxon>Bacteria</taxon>
        <taxon>Pseudomonadati</taxon>
        <taxon>Bacteroidota</taxon>
        <taxon>Cytophagia</taxon>
        <taxon>Cytophagales</taxon>
        <taxon>Hymenobacteraceae</taxon>
        <taxon>Hymenobacter</taxon>
    </lineage>
</organism>
<accession>A0ABP7T1V6</accession>
<dbReference type="Proteomes" id="UP001500567">
    <property type="component" value="Unassembled WGS sequence"/>
</dbReference>
<dbReference type="EMBL" id="BAABDJ010000040">
    <property type="protein sequence ID" value="GAA4019846.1"/>
    <property type="molecule type" value="Genomic_DNA"/>
</dbReference>
<evidence type="ECO:0000313" key="1">
    <source>
        <dbReference type="EMBL" id="GAA4019846.1"/>
    </source>
</evidence>
<evidence type="ECO:0000313" key="2">
    <source>
        <dbReference type="Proteomes" id="UP001500567"/>
    </source>
</evidence>
<comment type="caution">
    <text evidence="1">The sequence shown here is derived from an EMBL/GenBank/DDBJ whole genome shotgun (WGS) entry which is preliminary data.</text>
</comment>
<name>A0ABP7T1V6_9BACT</name>
<reference evidence="2" key="1">
    <citation type="journal article" date="2019" name="Int. J. Syst. Evol. Microbiol.">
        <title>The Global Catalogue of Microorganisms (GCM) 10K type strain sequencing project: providing services to taxonomists for standard genome sequencing and annotation.</title>
        <authorList>
            <consortium name="The Broad Institute Genomics Platform"/>
            <consortium name="The Broad Institute Genome Sequencing Center for Infectious Disease"/>
            <person name="Wu L."/>
            <person name="Ma J."/>
        </authorList>
    </citation>
    <scope>NUCLEOTIDE SEQUENCE [LARGE SCALE GENOMIC DNA]</scope>
    <source>
        <strain evidence="2">JCM 17224</strain>
    </source>
</reference>
<gene>
    <name evidence="1" type="ORF">GCM10022408_37510</name>
</gene>